<accession>A0A4R2N8U2</accession>
<dbReference type="OrthoDB" id="6455702at2"/>
<comment type="function">
    <text evidence="4">Chaperone for NapA, the catalytic subunit of the periplasmic nitrate reductase. It binds directly and specifically to the twin-arginine signal peptide of NapA, preventing premature interaction with the Tat translocase and premature export.</text>
</comment>
<evidence type="ECO:0000313" key="6">
    <source>
        <dbReference type="Proteomes" id="UP000295537"/>
    </source>
</evidence>
<protein>
    <recommendedName>
        <fullName evidence="4">Chaperone NapD</fullName>
    </recommendedName>
    <alternativeName>
        <fullName evidence="4">NapA signal peptide-binding chaperone NapD</fullName>
    </alternativeName>
</protein>
<evidence type="ECO:0000313" key="5">
    <source>
        <dbReference type="EMBL" id="TCP17417.1"/>
    </source>
</evidence>
<evidence type="ECO:0000256" key="2">
    <source>
        <dbReference type="ARBA" id="ARBA00022490"/>
    </source>
</evidence>
<evidence type="ECO:0000256" key="3">
    <source>
        <dbReference type="ARBA" id="ARBA00023186"/>
    </source>
</evidence>
<comment type="caution">
    <text evidence="5">The sequence shown here is derived from an EMBL/GenBank/DDBJ whole genome shotgun (WGS) entry which is preliminary data.</text>
</comment>
<dbReference type="HAMAP" id="MF_02200">
    <property type="entry name" value="NapD"/>
    <property type="match status" value="1"/>
</dbReference>
<dbReference type="PANTHER" id="PTHR38603:SF1">
    <property type="entry name" value="CHAPERONE NAPD"/>
    <property type="match status" value="1"/>
</dbReference>
<evidence type="ECO:0000256" key="1">
    <source>
        <dbReference type="ARBA" id="ARBA00004496"/>
    </source>
</evidence>
<dbReference type="PANTHER" id="PTHR38603">
    <property type="entry name" value="CHAPERONE NAPD"/>
    <property type="match status" value="1"/>
</dbReference>
<comment type="similarity">
    <text evidence="4">Belongs to the NapD family.</text>
</comment>
<dbReference type="GO" id="GO:0005048">
    <property type="term" value="F:signal sequence binding"/>
    <property type="evidence" value="ECO:0007669"/>
    <property type="project" value="UniProtKB-UniRule"/>
</dbReference>
<evidence type="ECO:0000256" key="4">
    <source>
        <dbReference type="HAMAP-Rule" id="MF_02200"/>
    </source>
</evidence>
<dbReference type="EMBL" id="SLXJ01000006">
    <property type="protein sequence ID" value="TCP17417.1"/>
    <property type="molecule type" value="Genomic_DNA"/>
</dbReference>
<name>A0A4R2N8U2_9PAST</name>
<dbReference type="InterPro" id="IPR005623">
    <property type="entry name" value="Chaperone_NapD_NO3_reduct"/>
</dbReference>
<dbReference type="GO" id="GO:0005737">
    <property type="term" value="C:cytoplasm"/>
    <property type="evidence" value="ECO:0007669"/>
    <property type="project" value="UniProtKB-SubCell"/>
</dbReference>
<dbReference type="Proteomes" id="UP000295537">
    <property type="component" value="Unassembled WGS sequence"/>
</dbReference>
<dbReference type="RefSeq" id="WP_132501338.1">
    <property type="nucleotide sequence ID" value="NZ_LVXA01000001.1"/>
</dbReference>
<dbReference type="AlphaFoldDB" id="A0A4R2N8U2"/>
<dbReference type="Gene3D" id="3.30.70.920">
    <property type="match status" value="1"/>
</dbReference>
<proteinExistence type="inferred from homology"/>
<dbReference type="Pfam" id="PF03927">
    <property type="entry name" value="NapD"/>
    <property type="match status" value="1"/>
</dbReference>
<reference evidence="5 6" key="1">
    <citation type="submission" date="2019-03" db="EMBL/GenBank/DDBJ databases">
        <title>Genomic Encyclopedia of Type Strains, Phase IV (KMG-IV): sequencing the most valuable type-strain genomes for metagenomic binning, comparative biology and taxonomic classification.</title>
        <authorList>
            <person name="Goeker M."/>
        </authorList>
    </citation>
    <scope>NUCLEOTIDE SEQUENCE [LARGE SCALE GENOMIC DNA]</scope>
    <source>
        <strain evidence="5 6">DSM 16380</strain>
    </source>
</reference>
<dbReference type="GO" id="GO:0051224">
    <property type="term" value="P:negative regulation of protein transport"/>
    <property type="evidence" value="ECO:0007669"/>
    <property type="project" value="UniProtKB-UniRule"/>
</dbReference>
<sequence>MNNHQETKKYDNTKDSHWHVCGLVVQAEITKMEQVKYALLAIEHTDIPLEEAGKGKLVVIMQSDDQQVLLDNMEKARDFDGVLDLSLIYHEQDEVTV</sequence>
<comment type="subcellular location">
    <subcellularLocation>
        <location evidence="1 4">Cytoplasm</location>
    </subcellularLocation>
</comment>
<keyword evidence="6" id="KW-1185">Reference proteome</keyword>
<keyword evidence="3 4" id="KW-0143">Chaperone</keyword>
<keyword evidence="2 4" id="KW-0963">Cytoplasm</keyword>
<organism evidence="5 6">
    <name type="scientific">Nicoletella semolina</name>
    <dbReference type="NCBI Taxonomy" id="271160"/>
    <lineage>
        <taxon>Bacteria</taxon>
        <taxon>Pseudomonadati</taxon>
        <taxon>Pseudomonadota</taxon>
        <taxon>Gammaproteobacteria</taxon>
        <taxon>Pasteurellales</taxon>
        <taxon>Pasteurellaceae</taxon>
        <taxon>Nicoletella</taxon>
    </lineage>
</organism>
<gene>
    <name evidence="4" type="primary">napD</name>
    <name evidence="5" type="ORF">EV693_106107</name>
</gene>
<comment type="subunit">
    <text evidence="4">Interacts with the cytoplasmic NapA precursor.</text>
</comment>